<dbReference type="CDD" id="cd15489">
    <property type="entry name" value="PHD_SF"/>
    <property type="match status" value="1"/>
</dbReference>
<evidence type="ECO:0000313" key="7">
    <source>
        <dbReference type="Proteomes" id="UP000494256"/>
    </source>
</evidence>
<dbReference type="AlphaFoldDB" id="A0A8S1A2T3"/>
<comment type="caution">
    <text evidence="6">The sequence shown here is derived from an EMBL/GenBank/DDBJ whole genome shotgun (WGS) entry which is preliminary data.</text>
</comment>
<dbReference type="Gene3D" id="3.40.630.30">
    <property type="match status" value="1"/>
</dbReference>
<feature type="compositionally biased region" description="Basic and acidic residues" evidence="4">
    <location>
        <begin position="329"/>
        <end position="363"/>
    </location>
</feature>
<feature type="region of interest" description="Disordered" evidence="4">
    <location>
        <begin position="329"/>
        <end position="364"/>
    </location>
</feature>
<dbReference type="PROSITE" id="PS01359">
    <property type="entry name" value="ZF_PHD_1"/>
    <property type="match status" value="1"/>
</dbReference>
<keyword evidence="1" id="KW-0479">Metal-binding</keyword>
<evidence type="ECO:0000256" key="3">
    <source>
        <dbReference type="ARBA" id="ARBA00022833"/>
    </source>
</evidence>
<dbReference type="GO" id="GO:0004402">
    <property type="term" value="F:histone acetyltransferase activity"/>
    <property type="evidence" value="ECO:0007669"/>
    <property type="project" value="TreeGrafter"/>
</dbReference>
<keyword evidence="2" id="KW-0863">Zinc-finger</keyword>
<dbReference type="FunFam" id="3.40.630.30:FF:000013">
    <property type="entry name" value="cysteine-rich protein 2-binding protein-like"/>
    <property type="match status" value="1"/>
</dbReference>
<name>A0A8S1A2T3_ARCPL</name>
<evidence type="ECO:0000256" key="4">
    <source>
        <dbReference type="SAM" id="MobiDB-lite"/>
    </source>
</evidence>
<accession>A0A8S1A2T3</accession>
<dbReference type="Proteomes" id="UP000494256">
    <property type="component" value="Unassembled WGS sequence"/>
</dbReference>
<dbReference type="PROSITE" id="PS51186">
    <property type="entry name" value="GNAT"/>
    <property type="match status" value="1"/>
</dbReference>
<dbReference type="Pfam" id="PF00583">
    <property type="entry name" value="Acetyltransf_1"/>
    <property type="match status" value="1"/>
</dbReference>
<dbReference type="InterPro" id="IPR019786">
    <property type="entry name" value="Zinc_finger_PHD-type_CS"/>
</dbReference>
<dbReference type="InterPro" id="IPR016181">
    <property type="entry name" value="Acyl_CoA_acyltransferase"/>
</dbReference>
<dbReference type="CDD" id="cd04301">
    <property type="entry name" value="NAT_SF"/>
    <property type="match status" value="1"/>
</dbReference>
<dbReference type="Gene3D" id="3.90.980.20">
    <property type="match status" value="1"/>
</dbReference>
<evidence type="ECO:0000259" key="5">
    <source>
        <dbReference type="PROSITE" id="PS51186"/>
    </source>
</evidence>
<evidence type="ECO:0000256" key="2">
    <source>
        <dbReference type="ARBA" id="ARBA00022771"/>
    </source>
</evidence>
<dbReference type="SUPFAM" id="SSF55729">
    <property type="entry name" value="Acyl-CoA N-acyltransferases (Nat)"/>
    <property type="match status" value="1"/>
</dbReference>
<evidence type="ECO:0000313" key="6">
    <source>
        <dbReference type="EMBL" id="CAB3240098.1"/>
    </source>
</evidence>
<dbReference type="OrthoDB" id="7155274at2759"/>
<dbReference type="EMBL" id="CADEBD010000309">
    <property type="protein sequence ID" value="CAB3240098.1"/>
    <property type="molecule type" value="Genomic_DNA"/>
</dbReference>
<protein>
    <recommendedName>
        <fullName evidence="5">N-acetyltransferase domain-containing protein</fullName>
    </recommendedName>
</protein>
<dbReference type="InterPro" id="IPR000182">
    <property type="entry name" value="GNAT_dom"/>
</dbReference>
<dbReference type="GO" id="GO:0008270">
    <property type="term" value="F:zinc ion binding"/>
    <property type="evidence" value="ECO:0007669"/>
    <property type="project" value="UniProtKB-KW"/>
</dbReference>
<proteinExistence type="predicted"/>
<dbReference type="SUPFAM" id="SSF57903">
    <property type="entry name" value="FYVE/PHD zinc finger"/>
    <property type="match status" value="1"/>
</dbReference>
<evidence type="ECO:0000256" key="1">
    <source>
        <dbReference type="ARBA" id="ARBA00022723"/>
    </source>
</evidence>
<gene>
    <name evidence="6" type="ORF">APLA_LOCUS8821</name>
</gene>
<organism evidence="6 7">
    <name type="scientific">Arctia plantaginis</name>
    <name type="common">Wood tiger moth</name>
    <name type="synonym">Phalaena plantaginis</name>
    <dbReference type="NCBI Taxonomy" id="874455"/>
    <lineage>
        <taxon>Eukaryota</taxon>
        <taxon>Metazoa</taxon>
        <taxon>Ecdysozoa</taxon>
        <taxon>Arthropoda</taxon>
        <taxon>Hexapoda</taxon>
        <taxon>Insecta</taxon>
        <taxon>Pterygota</taxon>
        <taxon>Neoptera</taxon>
        <taxon>Endopterygota</taxon>
        <taxon>Lepidoptera</taxon>
        <taxon>Glossata</taxon>
        <taxon>Ditrysia</taxon>
        <taxon>Noctuoidea</taxon>
        <taxon>Erebidae</taxon>
        <taxon>Arctiinae</taxon>
        <taxon>Arctia</taxon>
    </lineage>
</organism>
<dbReference type="PANTHER" id="PTHR20916">
    <property type="entry name" value="CYSTEINE AND GLYCINE-RICH PROTEIN 2 BINDING PROTEIN"/>
    <property type="match status" value="1"/>
</dbReference>
<keyword evidence="3" id="KW-0862">Zinc</keyword>
<reference evidence="6 7" key="1">
    <citation type="submission" date="2020-04" db="EMBL/GenBank/DDBJ databases">
        <authorList>
            <person name="Wallbank WR R."/>
            <person name="Pardo Diaz C."/>
            <person name="Kozak K."/>
            <person name="Martin S."/>
            <person name="Jiggins C."/>
            <person name="Moest M."/>
            <person name="Warren A I."/>
            <person name="Byers J.R.P. K."/>
            <person name="Montejo-Kovacevich G."/>
            <person name="Yen C E."/>
        </authorList>
    </citation>
    <scope>NUCLEOTIDE SEQUENCE [LARGE SCALE GENOMIC DNA]</scope>
</reference>
<dbReference type="PANTHER" id="PTHR20916:SF26">
    <property type="entry name" value="CYSTEINE-RICH PROTEIN 2-BINDING PROTEIN"/>
    <property type="match status" value="1"/>
</dbReference>
<sequence>MEADSDVCLQESIIGAMSTTCKYCNEAENKQDRPGLICDSCICFVHLTCLRRPGTPGDFACDVFFDFTCEDCSPDKMETFTRNRFPWVNVIHLTLHHLNMQSYGISNHGYFHYKTHICAFIDRHWQSLFGSQAKQKKNWVGTIAGALSVYNKLFFKSGSVVLGETGWWKLLHNFSPAVAAHIIQEIARDKPKVRPRNQMSIDKNLFLMKVTEMGYKDLINNEGSPPRVLPSPYEPVPCKKKRVDSDELSGISSTSYYDHLDSDSRNEIGDESTFEESLGLLTPKDCTYSWNTHMEFRGFEFTATQHVPPVQSDSSSINSFQQSMLYYDSDSRSGHETDQEPRKTFEPKPKKQTTEDKPIRRESLFSSELNSVDLPWEDPPPKPDSSIVEMSQYEEIQLLKKVENLIPKVKEPNKKAYLQRLKAKLALRRLKRHKHLPIFDLDKSVKLLGGYVTDDPRVVINSERVLDRFQRSYLIDNLSGTIASSNYGTLLLSNIVPAPFQSTYSGTTLKPYIRRDPDSMPTWLKLTDELLRKTNRHIKDYSPPPHATLDYSYVRPQHIAAVNNLCAQFFWPGIDVSEALQYPEFSCVVTYKKLVVGCAFLVPGVRHGEAYISFVLTRPEWRKAKIATFMLYHLLQTCSGQDVTLHVSPTNPAIFLYQKFGFKVEELIQDFYEKYYDIDYKGCRHALFLRLVR</sequence>
<dbReference type="InterPro" id="IPR011011">
    <property type="entry name" value="Znf_FYVE_PHD"/>
</dbReference>
<feature type="domain" description="N-acetyltransferase" evidence="5">
    <location>
        <begin position="549"/>
        <end position="690"/>
    </location>
</feature>